<reference evidence="1 2" key="1">
    <citation type="submission" date="2021-11" db="EMBL/GenBank/DDBJ databases">
        <title>Whole genome sequences of diphtheriae toxin producing Corynebacterium ulcerans isolates from cats in Osaka, Japan.</title>
        <authorList>
            <person name="Umeda K."/>
            <person name="Hirai Y."/>
        </authorList>
    </citation>
    <scope>NUCLEOTIDE SEQUENCE [LARGE SCALE GENOMIC DNA]</scope>
    <source>
        <strain evidence="1 2">12109B-1</strain>
    </source>
</reference>
<proteinExistence type="predicted"/>
<dbReference type="Proteomes" id="UP001205910">
    <property type="component" value="Unassembled WGS sequence"/>
</dbReference>
<accession>A0ABD0BF10</accession>
<name>A0ABD0BF10_CORUL</name>
<gene>
    <name evidence="1" type="ORF">CULCOIPH005_03770</name>
</gene>
<organism evidence="1 2">
    <name type="scientific">Corynebacterium ulcerans</name>
    <dbReference type="NCBI Taxonomy" id="65058"/>
    <lineage>
        <taxon>Bacteria</taxon>
        <taxon>Bacillati</taxon>
        <taxon>Actinomycetota</taxon>
        <taxon>Actinomycetes</taxon>
        <taxon>Mycobacteriales</taxon>
        <taxon>Corynebacteriaceae</taxon>
        <taxon>Corynebacterium</taxon>
    </lineage>
</organism>
<sequence length="103" mass="12437">MPKCALKYKRMKYWQVDQQFRWRTEHLSIFCENVDGWYFERESWSFEGGTDAPLEFEEASNYSNRLKKERFNPNIMLSYLGFLGINLQDLNFYQGRMTVLVGQ</sequence>
<evidence type="ECO:0000313" key="2">
    <source>
        <dbReference type="Proteomes" id="UP001205910"/>
    </source>
</evidence>
<evidence type="ECO:0000313" key="1">
    <source>
        <dbReference type="EMBL" id="GJJ42188.1"/>
    </source>
</evidence>
<dbReference type="EMBL" id="BQFK01000001">
    <property type="protein sequence ID" value="GJJ42188.1"/>
    <property type="molecule type" value="Genomic_DNA"/>
</dbReference>
<dbReference type="AlphaFoldDB" id="A0ABD0BF10"/>
<protein>
    <submittedName>
        <fullName evidence="1">Uncharacterized protein</fullName>
    </submittedName>
</protein>
<comment type="caution">
    <text evidence="1">The sequence shown here is derived from an EMBL/GenBank/DDBJ whole genome shotgun (WGS) entry which is preliminary data.</text>
</comment>